<organism evidence="2 3">
    <name type="scientific">Floridaenema evergladense BLCC-F167</name>
    <dbReference type="NCBI Taxonomy" id="3153639"/>
    <lineage>
        <taxon>Bacteria</taxon>
        <taxon>Bacillati</taxon>
        <taxon>Cyanobacteriota</taxon>
        <taxon>Cyanophyceae</taxon>
        <taxon>Oscillatoriophycideae</taxon>
        <taxon>Aerosakkonematales</taxon>
        <taxon>Aerosakkonemataceae</taxon>
        <taxon>Floridanema</taxon>
        <taxon>Floridanema evergladense</taxon>
    </lineage>
</organism>
<proteinExistence type="predicted"/>
<evidence type="ECO:0000313" key="3">
    <source>
        <dbReference type="Proteomes" id="UP001576780"/>
    </source>
</evidence>
<evidence type="ECO:0000256" key="1">
    <source>
        <dbReference type="SAM" id="Phobius"/>
    </source>
</evidence>
<keyword evidence="1" id="KW-1133">Transmembrane helix</keyword>
<dbReference type="RefSeq" id="WP_413277073.1">
    <property type="nucleotide sequence ID" value="NZ_JBHFNT010000072.1"/>
</dbReference>
<keyword evidence="1" id="KW-0472">Membrane</keyword>
<evidence type="ECO:0000313" key="2">
    <source>
        <dbReference type="EMBL" id="MFB2834642.1"/>
    </source>
</evidence>
<name>A0ABV4WHW1_9CYAN</name>
<accession>A0ABV4WHW1</accession>
<reference evidence="2 3" key="1">
    <citation type="submission" date="2024-09" db="EMBL/GenBank/DDBJ databases">
        <title>Floridaenema gen nov. (Aerosakkonemataceae, Aerosakkonematales ord. nov., Cyanobacteria) from benthic tropical and subtropical fresh waters, with the description of four new species.</title>
        <authorList>
            <person name="Moretto J.A."/>
            <person name="Berthold D.E."/>
            <person name="Lefler F.W."/>
            <person name="Huang I.-S."/>
            <person name="Laughinghouse H. IV."/>
        </authorList>
    </citation>
    <scope>NUCLEOTIDE SEQUENCE [LARGE SCALE GENOMIC DNA]</scope>
    <source>
        <strain evidence="2 3">BLCC-F167</strain>
    </source>
</reference>
<comment type="caution">
    <text evidence="2">The sequence shown here is derived from an EMBL/GenBank/DDBJ whole genome shotgun (WGS) entry which is preliminary data.</text>
</comment>
<keyword evidence="3" id="KW-1185">Reference proteome</keyword>
<feature type="transmembrane region" description="Helical" evidence="1">
    <location>
        <begin position="6"/>
        <end position="24"/>
    </location>
</feature>
<keyword evidence="1" id="KW-0812">Transmembrane</keyword>
<dbReference type="EMBL" id="JBHFNT010000072">
    <property type="protein sequence ID" value="MFB2834642.1"/>
    <property type="molecule type" value="Genomic_DNA"/>
</dbReference>
<dbReference type="Proteomes" id="UP001576780">
    <property type="component" value="Unassembled WGS sequence"/>
</dbReference>
<gene>
    <name evidence="2" type="ORF">ACE1CA_08925</name>
</gene>
<sequence length="113" mass="13136">MIVIVIAINILIALFNFYLAWRIWKIRRTIAGATRAILAADRNTYNVLHSAPKTISVGQKGANTLREQYQKLEIQLEKLGQVLGILNFTQQVWQKRQRKNKQLKKLKKSLSKY</sequence>
<protein>
    <submittedName>
        <fullName evidence="2">Uncharacterized protein</fullName>
    </submittedName>
</protein>